<comment type="catalytic activity">
    <reaction evidence="22">
        <text>phosphoethanolamine + H2O = ethanolamine + phosphate</text>
        <dbReference type="Rhea" id="RHEA:16089"/>
        <dbReference type="ChEBI" id="CHEBI:15377"/>
        <dbReference type="ChEBI" id="CHEBI:43474"/>
        <dbReference type="ChEBI" id="CHEBI:57603"/>
        <dbReference type="ChEBI" id="CHEBI:58190"/>
    </reaction>
    <physiologicalReaction direction="left-to-right" evidence="22">
        <dbReference type="Rhea" id="RHEA:16090"/>
    </physiologicalReaction>
</comment>
<dbReference type="AlphaFoldDB" id="A0A3M7T1P1"/>
<dbReference type="GO" id="GO:0031214">
    <property type="term" value="P:biomineral tissue development"/>
    <property type="evidence" value="ECO:0007669"/>
    <property type="project" value="UniProtKB-KW"/>
</dbReference>
<keyword evidence="5" id="KW-1003">Cell membrane</keyword>
<evidence type="ECO:0000256" key="16">
    <source>
        <dbReference type="ARBA" id="ARBA00036923"/>
    </source>
</evidence>
<dbReference type="GO" id="GO:0016887">
    <property type="term" value="F:ATP hydrolysis activity"/>
    <property type="evidence" value="ECO:0007669"/>
    <property type="project" value="RHEA"/>
</dbReference>
<evidence type="ECO:0000256" key="9">
    <source>
        <dbReference type="ARBA" id="ARBA00022801"/>
    </source>
</evidence>
<feature type="binding site" evidence="26">
    <location>
        <position position="344"/>
    </location>
    <ligand>
        <name>Mg(2+)</name>
        <dbReference type="ChEBI" id="CHEBI:18420"/>
    </ligand>
</feature>
<dbReference type="OrthoDB" id="5818554at2759"/>
<feature type="signal peptide" evidence="28">
    <location>
        <begin position="1"/>
        <end position="20"/>
    </location>
</feature>
<organism evidence="29 30">
    <name type="scientific">Brachionus plicatilis</name>
    <name type="common">Marine rotifer</name>
    <name type="synonym">Brachionus muelleri</name>
    <dbReference type="NCBI Taxonomy" id="10195"/>
    <lineage>
        <taxon>Eukaryota</taxon>
        <taxon>Metazoa</taxon>
        <taxon>Spiralia</taxon>
        <taxon>Gnathifera</taxon>
        <taxon>Rotifera</taxon>
        <taxon>Eurotatoria</taxon>
        <taxon>Monogononta</taxon>
        <taxon>Pseudotrocha</taxon>
        <taxon>Ploima</taxon>
        <taxon>Brachionidae</taxon>
        <taxon>Brachionus</taxon>
    </lineage>
</organism>
<evidence type="ECO:0000256" key="25">
    <source>
        <dbReference type="PIRSR" id="PIRSR601952-1"/>
    </source>
</evidence>
<evidence type="ECO:0000256" key="3">
    <source>
        <dbReference type="ARBA" id="ARBA00011738"/>
    </source>
</evidence>
<dbReference type="Proteomes" id="UP000276133">
    <property type="component" value="Unassembled WGS sequence"/>
</dbReference>
<name>A0A3M7T1P1_BRAPC</name>
<evidence type="ECO:0000256" key="5">
    <source>
        <dbReference type="ARBA" id="ARBA00022475"/>
    </source>
</evidence>
<comment type="cofactor">
    <cofactor evidence="26">
        <name>Mg(2+)</name>
        <dbReference type="ChEBI" id="CHEBI:18420"/>
    </cofactor>
    <text evidence="26">Binds 1 Mg(2+) ion.</text>
</comment>
<evidence type="ECO:0000256" key="28">
    <source>
        <dbReference type="SAM" id="SignalP"/>
    </source>
</evidence>
<feature type="binding site" evidence="26">
    <location>
        <position position="461"/>
    </location>
    <ligand>
        <name>Zn(2+)</name>
        <dbReference type="ChEBI" id="CHEBI:29105"/>
        <label>2</label>
    </ligand>
</feature>
<comment type="catalytic activity">
    <reaction evidence="16">
        <text>AMP + H2O = adenosine + phosphate</text>
        <dbReference type="Rhea" id="RHEA:29375"/>
        <dbReference type="ChEBI" id="CHEBI:15377"/>
        <dbReference type="ChEBI" id="CHEBI:16335"/>
        <dbReference type="ChEBI" id="CHEBI:43474"/>
        <dbReference type="ChEBI" id="CHEBI:456215"/>
    </reaction>
    <physiologicalReaction direction="left-to-right" evidence="16">
        <dbReference type="Rhea" id="RHEA:29376"/>
    </physiologicalReaction>
</comment>
<dbReference type="SUPFAM" id="SSF53649">
    <property type="entry name" value="Alkaline phosphatase-like"/>
    <property type="match status" value="1"/>
</dbReference>
<accession>A0A3M7T1P1</accession>
<evidence type="ECO:0000256" key="8">
    <source>
        <dbReference type="ARBA" id="ARBA00022723"/>
    </source>
</evidence>
<feature type="chain" id="PRO_5018311527" description="Alkaline phosphatase, tissue-nonspecific isozyme" evidence="28">
    <location>
        <begin position="21"/>
        <end position="528"/>
    </location>
</feature>
<keyword evidence="14" id="KW-0449">Lipoprotein</keyword>
<dbReference type="InterPro" id="IPR001952">
    <property type="entry name" value="Alkaline_phosphatase"/>
</dbReference>
<feature type="binding site" evidence="26">
    <location>
        <position position="335"/>
    </location>
    <ligand>
        <name>Mg(2+)</name>
        <dbReference type="ChEBI" id="CHEBI:18420"/>
    </ligand>
</feature>
<evidence type="ECO:0000256" key="2">
    <source>
        <dbReference type="ARBA" id="ARBA00005984"/>
    </source>
</evidence>
<evidence type="ECO:0000256" key="24">
    <source>
        <dbReference type="ARBA" id="ARBA00049526"/>
    </source>
</evidence>
<dbReference type="GO" id="GO:0005886">
    <property type="term" value="C:plasma membrane"/>
    <property type="evidence" value="ECO:0007669"/>
    <property type="project" value="UniProtKB-SubCell"/>
</dbReference>
<dbReference type="InterPro" id="IPR017850">
    <property type="entry name" value="Alkaline_phosphatase_core_sf"/>
</dbReference>
<evidence type="ECO:0000256" key="20">
    <source>
        <dbReference type="ARBA" id="ARBA00048097"/>
    </source>
</evidence>
<evidence type="ECO:0000256" key="17">
    <source>
        <dbReference type="ARBA" id="ARBA00037828"/>
    </source>
</evidence>
<reference evidence="29 30" key="1">
    <citation type="journal article" date="2018" name="Sci. Rep.">
        <title>Genomic signatures of local adaptation to the degree of environmental predictability in rotifers.</title>
        <authorList>
            <person name="Franch-Gras L."/>
            <person name="Hahn C."/>
            <person name="Garcia-Roger E.M."/>
            <person name="Carmona M.J."/>
            <person name="Serra M."/>
            <person name="Gomez A."/>
        </authorList>
    </citation>
    <scope>NUCLEOTIDE SEQUENCE [LARGE SCALE GENOMIC DNA]</scope>
    <source>
        <strain evidence="29">HYR1</strain>
    </source>
</reference>
<evidence type="ECO:0000256" key="22">
    <source>
        <dbReference type="ARBA" id="ARBA00048929"/>
    </source>
</evidence>
<comment type="catalytic activity">
    <reaction evidence="20">
        <text>diphosphate + H2O = 2 phosphate + H(+)</text>
        <dbReference type="Rhea" id="RHEA:24576"/>
        <dbReference type="ChEBI" id="CHEBI:15377"/>
        <dbReference type="ChEBI" id="CHEBI:15378"/>
        <dbReference type="ChEBI" id="CHEBI:33019"/>
        <dbReference type="ChEBI" id="CHEBI:43474"/>
    </reaction>
    <physiologicalReaction direction="left-to-right" evidence="20">
        <dbReference type="Rhea" id="RHEA:24577"/>
    </physiologicalReaction>
</comment>
<feature type="binding site" evidence="26">
    <location>
        <position position="63"/>
    </location>
    <ligand>
        <name>Mg(2+)</name>
        <dbReference type="ChEBI" id="CHEBI:18420"/>
    </ligand>
</feature>
<keyword evidence="8 26" id="KW-0479">Metal-binding</keyword>
<evidence type="ECO:0000256" key="7">
    <source>
        <dbReference type="ARBA" id="ARBA00022622"/>
    </source>
</evidence>
<sequence length="528" mass="58838">MLYVYVCLYGIILLPILVNCSKDWSSDVQPQKWNKIAKEKIDQILNRKLNGNIAKNVILFLGDGMGITTVTAGRIRKGQLKNNNGEEEITFMESLPHVALSKTYNIDAQTADSAGTATAYLTGVKTRFGAIGVDGRAHDCPTSLKSKTESILKWAHFAGKSTGIITTTRITHASPAATYANSFDRDMESFDGINFKQEHLNQGCKDIAAQLIEENSFINLILAGGRKKFLSNNHKDYGSSFKGDRIDGRNLIEEWQTKMEKQMLKHKFLWNISDFHDLKPNQYMHILGLLNYDHMDYETDRINKIPVEEPSIIDMTAKAIEILSSNPRGFFLMVEGGKIDHGHHSSNAQLALNDFVVFDEAVGQALQLTSSDDTLITVTADHSHVFTMGGYAIRGNPILGINLNHVSNVSKLNLTYTSLLYGNGPGGINPDSLRNTNLTNIDTEHKDYIQESAIYLNSETHGGEDVAIYASGPMSFLFDGTVEQNYIAHVMAYTLARITKQHIQNVIENVEFLCNLQPTTVHLHISFY</sequence>
<keyword evidence="28" id="KW-0732">Signal</keyword>
<evidence type="ECO:0000256" key="19">
    <source>
        <dbReference type="ARBA" id="ARBA00042603"/>
    </source>
</evidence>
<evidence type="ECO:0000256" key="26">
    <source>
        <dbReference type="PIRSR" id="PIRSR601952-2"/>
    </source>
</evidence>
<dbReference type="GO" id="GO:0004035">
    <property type="term" value="F:alkaline phosphatase activity"/>
    <property type="evidence" value="ECO:0007669"/>
    <property type="project" value="UniProtKB-EC"/>
</dbReference>
<keyword evidence="10 26" id="KW-0862">Zinc</keyword>
<comment type="catalytic activity">
    <reaction evidence="15">
        <text>a phosphate monoester + H2O = an alcohol + phosphate</text>
        <dbReference type="Rhea" id="RHEA:15017"/>
        <dbReference type="ChEBI" id="CHEBI:15377"/>
        <dbReference type="ChEBI" id="CHEBI:30879"/>
        <dbReference type="ChEBI" id="CHEBI:43474"/>
        <dbReference type="ChEBI" id="CHEBI:67140"/>
        <dbReference type="EC" id="3.1.3.1"/>
    </reaction>
    <physiologicalReaction direction="left-to-right" evidence="15">
        <dbReference type="Rhea" id="RHEA:15018"/>
    </physiologicalReaction>
</comment>
<evidence type="ECO:0000256" key="21">
    <source>
        <dbReference type="ARBA" id="ARBA00048778"/>
    </source>
</evidence>
<protein>
    <recommendedName>
        <fullName evidence="18">Alkaline phosphatase, tissue-nonspecific isozyme</fullName>
        <ecNumber evidence="4">3.1.3.1</ecNumber>
    </recommendedName>
    <alternativeName>
        <fullName evidence="19">Phosphoamidase</fullName>
    </alternativeName>
</protein>
<dbReference type="SMART" id="SM00098">
    <property type="entry name" value="alkPPc"/>
    <property type="match status" value="1"/>
</dbReference>
<comment type="similarity">
    <text evidence="2 27">Belongs to the alkaline phosphatase family.</text>
</comment>
<evidence type="ECO:0000256" key="15">
    <source>
        <dbReference type="ARBA" id="ARBA00036105"/>
    </source>
</evidence>
<keyword evidence="30" id="KW-1185">Reference proteome</keyword>
<feature type="binding site" evidence="26">
    <location>
        <position position="63"/>
    </location>
    <ligand>
        <name>Zn(2+)</name>
        <dbReference type="ChEBI" id="CHEBI:29105"/>
        <label>2</label>
    </ligand>
</feature>
<keyword evidence="11 26" id="KW-0460">Magnesium</keyword>
<evidence type="ECO:0000256" key="12">
    <source>
        <dbReference type="ARBA" id="ARBA00023136"/>
    </source>
</evidence>
<dbReference type="GO" id="GO:0052732">
    <property type="term" value="F:phosphoethanolamine phosphatase activity"/>
    <property type="evidence" value="ECO:0007669"/>
    <property type="project" value="RHEA"/>
</dbReference>
<feature type="binding site" evidence="26">
    <location>
        <position position="381"/>
    </location>
    <ligand>
        <name>Zn(2+)</name>
        <dbReference type="ChEBI" id="CHEBI:29105"/>
        <label>2</label>
    </ligand>
</feature>
<feature type="binding site" evidence="26">
    <location>
        <position position="340"/>
    </location>
    <ligand>
        <name>Zn(2+)</name>
        <dbReference type="ChEBI" id="CHEBI:29105"/>
        <label>2</label>
    </ligand>
</feature>
<dbReference type="EMBL" id="REGN01000442">
    <property type="protein sequence ID" value="RNA41849.1"/>
    <property type="molecule type" value="Genomic_DNA"/>
</dbReference>
<comment type="catalytic activity">
    <reaction evidence="23">
        <text>pyridoxal 5'-phosphate + H2O = pyridoxal + phosphate</text>
        <dbReference type="Rhea" id="RHEA:20533"/>
        <dbReference type="ChEBI" id="CHEBI:15377"/>
        <dbReference type="ChEBI" id="CHEBI:17310"/>
        <dbReference type="ChEBI" id="CHEBI:43474"/>
        <dbReference type="ChEBI" id="CHEBI:597326"/>
    </reaction>
    <physiologicalReaction direction="left-to-right" evidence="23">
        <dbReference type="Rhea" id="RHEA:20534"/>
    </physiologicalReaction>
</comment>
<comment type="subcellular location">
    <subcellularLocation>
        <location evidence="1">Cell membrane</location>
        <topology evidence="1">Lipid-anchor</topology>
        <topology evidence="1">GPI-anchor</topology>
    </subcellularLocation>
    <subcellularLocation>
        <location evidence="17">Extracellular vesicle membrane</location>
        <topology evidence="17">Lipid-anchor</topology>
        <topology evidence="17">GPI-anchor</topology>
    </subcellularLocation>
</comment>
<dbReference type="STRING" id="10195.A0A3M7T1P1"/>
<evidence type="ECO:0000256" key="6">
    <source>
        <dbReference type="ARBA" id="ARBA00022591"/>
    </source>
</evidence>
<dbReference type="PANTHER" id="PTHR11596">
    <property type="entry name" value="ALKALINE PHOSPHATASE"/>
    <property type="match status" value="1"/>
</dbReference>
<proteinExistence type="inferred from homology"/>
<evidence type="ECO:0000313" key="29">
    <source>
        <dbReference type="EMBL" id="RNA41849.1"/>
    </source>
</evidence>
<dbReference type="GO" id="GO:0046872">
    <property type="term" value="F:metal ion binding"/>
    <property type="evidence" value="ECO:0007669"/>
    <property type="project" value="UniProtKB-KW"/>
</dbReference>
<feature type="active site" description="Phosphoserine intermediate" evidence="25">
    <location>
        <position position="113"/>
    </location>
</feature>
<dbReference type="EC" id="3.1.3.1" evidence="4"/>
<keyword evidence="7" id="KW-0336">GPI-anchor</keyword>
<dbReference type="GO" id="GO:0043262">
    <property type="term" value="F:ADP phosphatase activity"/>
    <property type="evidence" value="ECO:0007669"/>
    <property type="project" value="RHEA"/>
</dbReference>
<dbReference type="Pfam" id="PF00245">
    <property type="entry name" value="Alk_phosphatase"/>
    <property type="match status" value="1"/>
</dbReference>
<dbReference type="Gene3D" id="3.40.720.10">
    <property type="entry name" value="Alkaline Phosphatase, subunit A"/>
    <property type="match status" value="1"/>
</dbReference>
<feature type="binding site" evidence="26">
    <location>
        <position position="382"/>
    </location>
    <ligand>
        <name>Zn(2+)</name>
        <dbReference type="ChEBI" id="CHEBI:29105"/>
        <label>2</label>
    </ligand>
</feature>
<evidence type="ECO:0000256" key="1">
    <source>
        <dbReference type="ARBA" id="ARBA00004609"/>
    </source>
</evidence>
<evidence type="ECO:0000256" key="13">
    <source>
        <dbReference type="ARBA" id="ARBA00023180"/>
    </source>
</evidence>
<comment type="cofactor">
    <cofactor evidence="26">
        <name>Zn(2+)</name>
        <dbReference type="ChEBI" id="CHEBI:29105"/>
    </cofactor>
    <text evidence="26">Binds 2 Zn(2+) ions.</text>
</comment>
<dbReference type="GO" id="GO:0098552">
    <property type="term" value="C:side of membrane"/>
    <property type="evidence" value="ECO:0007669"/>
    <property type="project" value="UniProtKB-KW"/>
</dbReference>
<evidence type="ECO:0000256" key="10">
    <source>
        <dbReference type="ARBA" id="ARBA00022833"/>
    </source>
</evidence>
<evidence type="ECO:0000256" key="4">
    <source>
        <dbReference type="ARBA" id="ARBA00012647"/>
    </source>
</evidence>
<feature type="binding site" evidence="26">
    <location>
        <position position="174"/>
    </location>
    <ligand>
        <name>Mg(2+)</name>
        <dbReference type="ChEBI" id="CHEBI:18420"/>
    </ligand>
</feature>
<dbReference type="GO" id="GO:0033883">
    <property type="term" value="F:pyridoxal phosphatase activity"/>
    <property type="evidence" value="ECO:0007669"/>
    <property type="project" value="RHEA"/>
</dbReference>
<dbReference type="FunFam" id="3.40.720.10:FF:000008">
    <property type="entry name" value="Alkaline phosphatase"/>
    <property type="match status" value="1"/>
</dbReference>
<evidence type="ECO:0000256" key="18">
    <source>
        <dbReference type="ARBA" id="ARBA00040525"/>
    </source>
</evidence>
<feature type="binding site" evidence="26">
    <location>
        <position position="172"/>
    </location>
    <ligand>
        <name>Mg(2+)</name>
        <dbReference type="ChEBI" id="CHEBI:18420"/>
    </ligand>
</feature>
<evidence type="ECO:0000313" key="30">
    <source>
        <dbReference type="Proteomes" id="UP000276133"/>
    </source>
</evidence>
<comment type="subunit">
    <text evidence="3">Homodimer.</text>
</comment>
<dbReference type="PRINTS" id="PR00113">
    <property type="entry name" value="ALKPHPHTASE"/>
</dbReference>
<evidence type="ECO:0000256" key="14">
    <source>
        <dbReference type="ARBA" id="ARBA00023288"/>
    </source>
</evidence>
<evidence type="ECO:0000256" key="23">
    <source>
        <dbReference type="ARBA" id="ARBA00049444"/>
    </source>
</evidence>
<keyword evidence="12" id="KW-0472">Membrane</keyword>
<comment type="catalytic activity">
    <reaction evidence="21">
        <text>ATP + H2O = ADP + phosphate + H(+)</text>
        <dbReference type="Rhea" id="RHEA:13065"/>
        <dbReference type="ChEBI" id="CHEBI:15377"/>
        <dbReference type="ChEBI" id="CHEBI:15378"/>
        <dbReference type="ChEBI" id="CHEBI:30616"/>
        <dbReference type="ChEBI" id="CHEBI:43474"/>
        <dbReference type="ChEBI" id="CHEBI:456216"/>
    </reaction>
    <physiologicalReaction direction="left-to-right" evidence="21">
        <dbReference type="Rhea" id="RHEA:13066"/>
    </physiologicalReaction>
</comment>
<comment type="catalytic activity">
    <reaction evidence="24">
        <text>ADP + H2O = AMP + phosphate + H(+)</text>
        <dbReference type="Rhea" id="RHEA:61436"/>
        <dbReference type="ChEBI" id="CHEBI:15377"/>
        <dbReference type="ChEBI" id="CHEBI:15378"/>
        <dbReference type="ChEBI" id="CHEBI:43474"/>
        <dbReference type="ChEBI" id="CHEBI:456215"/>
        <dbReference type="ChEBI" id="CHEBI:456216"/>
    </reaction>
    <physiologicalReaction direction="left-to-right" evidence="24">
        <dbReference type="Rhea" id="RHEA:61437"/>
    </physiologicalReaction>
</comment>
<comment type="caution">
    <text evidence="29">The sequence shown here is derived from an EMBL/GenBank/DDBJ whole genome shotgun (WGS) entry which is preliminary data.</text>
</comment>
<gene>
    <name evidence="29" type="ORF">BpHYR1_053883</name>
</gene>
<evidence type="ECO:0000256" key="27">
    <source>
        <dbReference type="RuleBase" id="RU003946"/>
    </source>
</evidence>
<keyword evidence="13" id="KW-0325">Glycoprotein</keyword>
<keyword evidence="6" id="KW-0091">Biomineralization</keyword>
<dbReference type="PANTHER" id="PTHR11596:SF74">
    <property type="entry name" value="ALKALINE PHOSPHATASE, TISSUE-NONSPECIFIC ISOZYME"/>
    <property type="match status" value="1"/>
</dbReference>
<dbReference type="CDD" id="cd16012">
    <property type="entry name" value="ALP"/>
    <property type="match status" value="1"/>
</dbReference>
<dbReference type="GO" id="GO:0004427">
    <property type="term" value="F:inorganic diphosphate phosphatase activity"/>
    <property type="evidence" value="ECO:0007669"/>
    <property type="project" value="RHEA"/>
</dbReference>
<evidence type="ECO:0000256" key="11">
    <source>
        <dbReference type="ARBA" id="ARBA00022842"/>
    </source>
</evidence>
<keyword evidence="9 29" id="KW-0378">Hydrolase</keyword>